<dbReference type="KEGG" id="sua:Saut_1561"/>
<dbReference type="RefSeq" id="WP_013327361.1">
    <property type="nucleotide sequence ID" value="NC_014506.1"/>
</dbReference>
<dbReference type="GO" id="GO:0004672">
    <property type="term" value="F:protein kinase activity"/>
    <property type="evidence" value="ECO:0007669"/>
    <property type="project" value="InterPro"/>
</dbReference>
<dbReference type="Gene3D" id="1.10.510.10">
    <property type="entry name" value="Transferase(Phosphotransferase) domain 1"/>
    <property type="match status" value="1"/>
</dbReference>
<protein>
    <recommendedName>
        <fullName evidence="3">Protein kinase domain-containing protein</fullName>
    </recommendedName>
</protein>
<dbReference type="OrthoDB" id="9773772at2"/>
<evidence type="ECO:0008006" key="3">
    <source>
        <dbReference type="Google" id="ProtNLM"/>
    </source>
</evidence>
<keyword evidence="2" id="KW-1185">Reference proteome</keyword>
<organism evidence="1 2">
    <name type="scientific">Sulfurimonas autotrophica (strain ATCC BAA-671 / DSM 16294 / JCM 11897 / OK10)</name>
    <dbReference type="NCBI Taxonomy" id="563040"/>
    <lineage>
        <taxon>Bacteria</taxon>
        <taxon>Pseudomonadati</taxon>
        <taxon>Campylobacterota</taxon>
        <taxon>Epsilonproteobacteria</taxon>
        <taxon>Campylobacterales</taxon>
        <taxon>Sulfurimonadaceae</taxon>
        <taxon>Sulfurimonas</taxon>
    </lineage>
</organism>
<dbReference type="InterPro" id="IPR011009">
    <property type="entry name" value="Kinase-like_dom_sf"/>
</dbReference>
<name>E0UV26_SULAO</name>
<proteinExistence type="predicted"/>
<dbReference type="HOGENOM" id="CLU_079054_0_0_7"/>
<reference evidence="2" key="1">
    <citation type="journal article" date="2010" name="Stand. Genomic Sci.">
        <title>Complete genome sequence of Sulfurimonas autotrophica type strain (OK10).</title>
        <authorList>
            <person name="Sikorski J."/>
            <person name="Munk C."/>
            <person name="Lapidus A."/>
            <person name="Djao O."/>
            <person name="Lucas S."/>
            <person name="Glavina Del Rio T."/>
            <person name="Nolan M."/>
            <person name="Tice H."/>
            <person name="Han C."/>
            <person name="Cheng J."/>
            <person name="Tapia R."/>
            <person name="Goodwin L."/>
            <person name="Pitluck S."/>
            <person name="Liolios K."/>
            <person name="Ivanova N."/>
            <person name="Mavromatis K."/>
            <person name="Mikhailova N."/>
            <person name="Pati A."/>
            <person name="Sims D."/>
            <person name="Meincke L."/>
            <person name="Brettin T."/>
            <person name="Detter J."/>
            <person name="Chen A."/>
            <person name="Palaniappan K."/>
            <person name="Land M."/>
            <person name="Hauser L."/>
            <person name="Chang Y."/>
            <person name="Jeffries C."/>
            <person name="Rohde M."/>
            <person name="Lang E."/>
            <person name="Spring S."/>
            <person name="Goker M."/>
            <person name="Woyke T."/>
            <person name="Bristow J."/>
            <person name="Eisen J."/>
            <person name="Markowitz V."/>
            <person name="Hugenholtz P."/>
            <person name="Kyrpides N."/>
            <person name="Klenk H."/>
        </authorList>
    </citation>
    <scope>NUCLEOTIDE SEQUENCE [LARGE SCALE GENOMIC DNA]</scope>
    <source>
        <strain evidence="2">ATCC BAA-671 / DSM 16294 / JCM 11897 / OK10</strain>
    </source>
</reference>
<accession>E0UV26</accession>
<dbReference type="InterPro" id="IPR008266">
    <property type="entry name" value="Tyr_kinase_AS"/>
</dbReference>
<dbReference type="Proteomes" id="UP000007803">
    <property type="component" value="Chromosome"/>
</dbReference>
<dbReference type="eggNOG" id="COG0515">
    <property type="taxonomic scope" value="Bacteria"/>
</dbReference>
<dbReference type="EMBL" id="CP002205">
    <property type="protein sequence ID" value="ADN09608.1"/>
    <property type="molecule type" value="Genomic_DNA"/>
</dbReference>
<gene>
    <name evidence="1" type="ordered locus">Saut_1561</name>
</gene>
<sequence>MKYKINPIYEKTFKDFLLNIRKYFNQNQNSIHKARNELKIISYNDVETVVKSFKVPNIIRRLFYTYFRDTKAKKSYDNSVKIGKFTPTPIGYIEFFTQGLLADSYFVAKKFDYDFTIKEPIVNKDLVDRKNIFREFAKFTYELHEHKIYHNDYSPGNILIKRDETDYTFKIVDINRMKFKELSLDERLKNFAKLWLLDEDLTTIVKEYAELIHEDKQKCINIALKYSHALKRKINMKKRLKGIEVVD</sequence>
<dbReference type="AlphaFoldDB" id="E0UV26"/>
<dbReference type="SUPFAM" id="SSF56112">
    <property type="entry name" value="Protein kinase-like (PK-like)"/>
    <property type="match status" value="1"/>
</dbReference>
<evidence type="ECO:0000313" key="2">
    <source>
        <dbReference type="Proteomes" id="UP000007803"/>
    </source>
</evidence>
<dbReference type="STRING" id="563040.Saut_1561"/>
<evidence type="ECO:0000313" key="1">
    <source>
        <dbReference type="EMBL" id="ADN09608.1"/>
    </source>
</evidence>
<dbReference type="PROSITE" id="PS00109">
    <property type="entry name" value="PROTEIN_KINASE_TYR"/>
    <property type="match status" value="1"/>
</dbReference>